<keyword evidence="5 6" id="KW-0472">Membrane</keyword>
<feature type="transmembrane region" description="Helical" evidence="6">
    <location>
        <begin position="284"/>
        <end position="305"/>
    </location>
</feature>
<dbReference type="Pfam" id="PF09451">
    <property type="entry name" value="ATG27"/>
    <property type="match status" value="1"/>
</dbReference>
<proteinExistence type="predicted"/>
<dbReference type="OrthoDB" id="29460at2759"/>
<evidence type="ECO:0008006" key="10">
    <source>
        <dbReference type="Google" id="ProtNLM"/>
    </source>
</evidence>
<evidence type="ECO:0000256" key="7">
    <source>
        <dbReference type="SAM" id="SignalP"/>
    </source>
</evidence>
<dbReference type="Proteomes" id="UP000541444">
    <property type="component" value="Unassembled WGS sequence"/>
</dbReference>
<protein>
    <recommendedName>
        <fullName evidence="10">Autophagy-related protein 27</fullName>
    </recommendedName>
</protein>
<name>A0A7J7LWK9_9MAGN</name>
<evidence type="ECO:0000313" key="8">
    <source>
        <dbReference type="EMBL" id="KAF6146944.1"/>
    </source>
</evidence>
<gene>
    <name evidence="8" type="ORF">GIB67_036663</name>
</gene>
<dbReference type="EMBL" id="JACGCM010001948">
    <property type="protein sequence ID" value="KAF6146944.1"/>
    <property type="molecule type" value="Genomic_DNA"/>
</dbReference>
<keyword evidence="3 7" id="KW-0732">Signal</keyword>
<reference evidence="8 9" key="1">
    <citation type="journal article" date="2020" name="IScience">
        <title>Genome Sequencing of the Endangered Kingdonia uniflora (Circaeasteraceae, Ranunculales) Reveals Potential Mechanisms of Evolutionary Specialization.</title>
        <authorList>
            <person name="Sun Y."/>
            <person name="Deng T."/>
            <person name="Zhang A."/>
            <person name="Moore M.J."/>
            <person name="Landis J.B."/>
            <person name="Lin N."/>
            <person name="Zhang H."/>
            <person name="Zhang X."/>
            <person name="Huang J."/>
            <person name="Zhang X."/>
            <person name="Sun H."/>
            <person name="Wang H."/>
        </authorList>
    </citation>
    <scope>NUCLEOTIDE SEQUENCE [LARGE SCALE GENOMIC DNA]</scope>
    <source>
        <strain evidence="8">TB1705</strain>
        <tissue evidence="8">Leaf</tissue>
    </source>
</reference>
<dbReference type="PANTHER" id="PTHR15071">
    <property type="entry name" value="MANNOSE-6-PHOSPHATE RECEPTOR FAMILY MEMBER"/>
    <property type="match status" value="1"/>
</dbReference>
<keyword evidence="2 6" id="KW-0812">Transmembrane</keyword>
<dbReference type="PANTHER" id="PTHR15071:SF0">
    <property type="entry name" value="MANNOSE 6-PHOSPHATE RECEPTOR-LIKE PROTEIN 1"/>
    <property type="match status" value="1"/>
</dbReference>
<feature type="signal peptide" evidence="7">
    <location>
        <begin position="1"/>
        <end position="28"/>
    </location>
</feature>
<keyword evidence="4 6" id="KW-1133">Transmembrane helix</keyword>
<organism evidence="8 9">
    <name type="scientific">Kingdonia uniflora</name>
    <dbReference type="NCBI Taxonomy" id="39325"/>
    <lineage>
        <taxon>Eukaryota</taxon>
        <taxon>Viridiplantae</taxon>
        <taxon>Streptophyta</taxon>
        <taxon>Embryophyta</taxon>
        <taxon>Tracheophyta</taxon>
        <taxon>Spermatophyta</taxon>
        <taxon>Magnoliopsida</taxon>
        <taxon>Ranunculales</taxon>
        <taxon>Circaeasteraceae</taxon>
        <taxon>Kingdonia</taxon>
    </lineage>
</organism>
<evidence type="ECO:0000256" key="2">
    <source>
        <dbReference type="ARBA" id="ARBA00022692"/>
    </source>
</evidence>
<dbReference type="GO" id="GO:0000139">
    <property type="term" value="C:Golgi membrane"/>
    <property type="evidence" value="ECO:0007669"/>
    <property type="project" value="UniProtKB-SubCell"/>
</dbReference>
<comment type="subcellular location">
    <subcellularLocation>
        <location evidence="1">Membrane</location>
        <topology evidence="1">Single-pass membrane protein</topology>
    </subcellularLocation>
</comment>
<evidence type="ECO:0000256" key="4">
    <source>
        <dbReference type="ARBA" id="ARBA00022989"/>
    </source>
</evidence>
<feature type="chain" id="PRO_5029874847" description="Autophagy-related protein 27" evidence="7">
    <location>
        <begin position="29"/>
        <end position="362"/>
    </location>
</feature>
<evidence type="ECO:0000256" key="6">
    <source>
        <dbReference type="SAM" id="Phobius"/>
    </source>
</evidence>
<evidence type="ECO:0000256" key="3">
    <source>
        <dbReference type="ARBA" id="ARBA00022729"/>
    </source>
</evidence>
<comment type="caution">
    <text evidence="8">The sequence shown here is derived from an EMBL/GenBank/DDBJ whole genome shotgun (WGS) entry which is preliminary data.</text>
</comment>
<sequence>MAIRLDKLTTKLLLFLTITTVILDRVDSELVSPVCELSVKQDNKVYKYSLSSPIPNYPHGVLSEDGCCGDYILCGRLLADFLIAMSNDLSQVKDEGSWKALASKFKGLDFTRLQLMELQSGFRFAPSGYAFSLFNLCVICLASIYAYENLISHLNIFLCDGMIFNHHPPLCFDCQDCGGTSHCGMKCSALVANNVEGYFICTAIGRSSSTKVSLIDKKNPHTGVVVKMNSNGPKVNCSLSVSVICDSNGVQGPSSLVKSGICDYETVLKHPSGCPKIISAHGRGWGWFGTLVTIFACLLVGYLLAGTVYRYFALGIRGIEVIPNLEFWLSLPQKAKSLLGSVIRRFRGPSQGHRSSYSPVNF</sequence>
<evidence type="ECO:0000256" key="5">
    <source>
        <dbReference type="ARBA" id="ARBA00023136"/>
    </source>
</evidence>
<dbReference type="AlphaFoldDB" id="A0A7J7LWK9"/>
<dbReference type="InterPro" id="IPR018939">
    <property type="entry name" value="Autophagy-rel_prot_27"/>
</dbReference>
<evidence type="ECO:0000256" key="1">
    <source>
        <dbReference type="ARBA" id="ARBA00004167"/>
    </source>
</evidence>
<keyword evidence="9" id="KW-1185">Reference proteome</keyword>
<accession>A0A7J7LWK9</accession>
<evidence type="ECO:0000313" key="9">
    <source>
        <dbReference type="Proteomes" id="UP000541444"/>
    </source>
</evidence>